<evidence type="ECO:0000313" key="1">
    <source>
        <dbReference type="EnsemblMetazoa" id="XP_029348448.1"/>
    </source>
</evidence>
<proteinExistence type="predicted"/>
<dbReference type="KEGG" id="api:107883087"/>
<evidence type="ECO:0000313" key="2">
    <source>
        <dbReference type="Proteomes" id="UP000007819"/>
    </source>
</evidence>
<dbReference type="EnsemblMetazoa" id="XM_029492588.1">
    <property type="protein sequence ID" value="XP_029348448.1"/>
    <property type="gene ID" value="LOC107883087"/>
</dbReference>
<reference evidence="2" key="1">
    <citation type="submission" date="2010-06" db="EMBL/GenBank/DDBJ databases">
        <authorList>
            <person name="Jiang H."/>
            <person name="Abraham K."/>
            <person name="Ali S."/>
            <person name="Alsbrooks S.L."/>
            <person name="Anim B.N."/>
            <person name="Anosike U.S."/>
            <person name="Attaway T."/>
            <person name="Bandaranaike D.P."/>
            <person name="Battles P.K."/>
            <person name="Bell S.N."/>
            <person name="Bell A.V."/>
            <person name="Beltran B."/>
            <person name="Bickham C."/>
            <person name="Bustamante Y."/>
            <person name="Caleb T."/>
            <person name="Canada A."/>
            <person name="Cardenas V."/>
            <person name="Carter K."/>
            <person name="Chacko J."/>
            <person name="Chandrabose M.N."/>
            <person name="Chavez D."/>
            <person name="Chavez A."/>
            <person name="Chen L."/>
            <person name="Chu H.-S."/>
            <person name="Claassen K.J."/>
            <person name="Cockrell R."/>
            <person name="Collins M."/>
            <person name="Cooper J.A."/>
            <person name="Cree A."/>
            <person name="Curry S.M."/>
            <person name="Da Y."/>
            <person name="Dao M.D."/>
            <person name="Das B."/>
            <person name="Davila M.-L."/>
            <person name="Davy-Carroll L."/>
            <person name="Denson S."/>
            <person name="Dinh H."/>
            <person name="Ebong V.E."/>
            <person name="Edwards J.R."/>
            <person name="Egan A."/>
            <person name="El-Daye J."/>
            <person name="Escobedo L."/>
            <person name="Fernandez S."/>
            <person name="Fernando P.R."/>
            <person name="Flagg N."/>
            <person name="Forbes L.D."/>
            <person name="Fowler R.G."/>
            <person name="Fu Q."/>
            <person name="Gabisi R.A."/>
            <person name="Ganer J."/>
            <person name="Garbino Pronczuk A."/>
            <person name="Garcia R.M."/>
            <person name="Garner T."/>
            <person name="Garrett T.E."/>
            <person name="Gonzalez D.A."/>
            <person name="Hamid H."/>
            <person name="Hawkins E.S."/>
            <person name="Hirani K."/>
            <person name="Hogues M.E."/>
            <person name="Hollins B."/>
            <person name="Hsiao C.-H."/>
            <person name="Jabil R."/>
            <person name="James M.L."/>
            <person name="Jhangiani S.N."/>
            <person name="Johnson B."/>
            <person name="Johnson Q."/>
            <person name="Joshi V."/>
            <person name="Kalu J.B."/>
            <person name="Kam C."/>
            <person name="Kashfia A."/>
            <person name="Keebler J."/>
            <person name="Kisamo H."/>
            <person name="Kovar C.L."/>
            <person name="Lago L.A."/>
            <person name="Lai C.-Y."/>
            <person name="Laidlaw J."/>
            <person name="Lara F."/>
            <person name="Le T.-K."/>
            <person name="Lee S.L."/>
            <person name="Legall F.H."/>
            <person name="Lemon S.J."/>
            <person name="Lewis L.R."/>
            <person name="Li B."/>
            <person name="Liu Y."/>
            <person name="Liu Y.-S."/>
            <person name="Lopez J."/>
            <person name="Lozado R.J."/>
            <person name="Lu J."/>
            <person name="Madu R.C."/>
            <person name="Maheshwari M."/>
            <person name="Maheshwari R."/>
            <person name="Malloy K."/>
            <person name="Martinez E."/>
            <person name="Mathew T."/>
            <person name="Mercado I.C."/>
            <person name="Mercado C."/>
            <person name="Meyer B."/>
            <person name="Montgomery K."/>
            <person name="Morgan M.B."/>
            <person name="Munidasa M."/>
            <person name="Nazareth L.V."/>
            <person name="Nelson J."/>
            <person name="Ng B.M."/>
            <person name="Nguyen N.B."/>
            <person name="Nguyen P.Q."/>
            <person name="Nguyen T."/>
            <person name="Obregon M."/>
            <person name="Okwuonu G.O."/>
            <person name="Onwere C.G."/>
            <person name="Orozco G."/>
            <person name="Parra A."/>
            <person name="Patel S."/>
            <person name="Patil S."/>
            <person name="Perez A."/>
            <person name="Perez Y."/>
            <person name="Pham C."/>
            <person name="Primus E.L."/>
            <person name="Pu L.-L."/>
            <person name="Puazo M."/>
            <person name="Qin X."/>
            <person name="Quiroz J.B."/>
            <person name="Reese J."/>
            <person name="Richards S."/>
            <person name="Rives C.M."/>
            <person name="Robberts R."/>
            <person name="Ruiz S.J."/>
            <person name="Ruiz M.J."/>
            <person name="Santibanez J."/>
            <person name="Schneider B.W."/>
            <person name="Sisson I."/>
            <person name="Smith M."/>
            <person name="Sodergren E."/>
            <person name="Song X.-Z."/>
            <person name="Song B.B."/>
            <person name="Summersgill H."/>
            <person name="Thelus R."/>
            <person name="Thornton R.D."/>
            <person name="Trejos Z.Y."/>
            <person name="Usmani K."/>
            <person name="Vattathil S."/>
            <person name="Villasana D."/>
            <person name="Walker D.L."/>
            <person name="Wang S."/>
            <person name="Wang K."/>
            <person name="White C.S."/>
            <person name="Williams A.C."/>
            <person name="Williamson J."/>
            <person name="Wilson K."/>
            <person name="Woghiren I.O."/>
            <person name="Woodworth J.R."/>
            <person name="Worley K.C."/>
            <person name="Wright R.A."/>
            <person name="Wu W."/>
            <person name="Young L."/>
            <person name="Zhang L."/>
            <person name="Zhang J."/>
            <person name="Zhu Y."/>
            <person name="Muzny D.M."/>
            <person name="Weinstock G."/>
            <person name="Gibbs R.A."/>
        </authorList>
    </citation>
    <scope>NUCLEOTIDE SEQUENCE [LARGE SCALE GENOMIC DNA]</scope>
    <source>
        <strain evidence="2">LSR1</strain>
    </source>
</reference>
<accession>A0A8R2JVE5</accession>
<dbReference type="OrthoDB" id="6604027at2759"/>
<evidence type="ECO:0008006" key="3">
    <source>
        <dbReference type="Google" id="ProtNLM"/>
    </source>
</evidence>
<dbReference type="AlphaFoldDB" id="A0A8R2JVE5"/>
<protein>
    <recommendedName>
        <fullName evidence="3">THAP-type domain-containing protein</fullName>
    </recommendedName>
</protein>
<name>A0A8R2JVE5_ACYPI</name>
<sequence>RLLTKKDGVCELHFAPEDIISYKIFEDAAGNEIKHQLKRNMIDTWNLKIPRADRLLTKKDGVCELHFAPEDIISYKIFEDAAGNEIKHQLKRVSLNANAIPYLLHESSDVQLASSSGTTLIPTPQVEVLASTSVQKPTSCIDKITQPKTPVWFQQFEGIKNKQLEAINKNATQLNDRFDKLEKREEAMLLIQEQLVSKLGEANKIELQKLELFKQMFNLG</sequence>
<reference evidence="1" key="2">
    <citation type="submission" date="2022-06" db="UniProtKB">
        <authorList>
            <consortium name="EnsemblMetazoa"/>
        </authorList>
    </citation>
    <scope>IDENTIFICATION</scope>
</reference>
<keyword evidence="2" id="KW-1185">Reference proteome</keyword>
<dbReference type="RefSeq" id="XP_029348448.1">
    <property type="nucleotide sequence ID" value="XM_029492588.1"/>
</dbReference>
<dbReference type="Proteomes" id="UP000007819">
    <property type="component" value="Unassembled WGS sequence"/>
</dbReference>
<dbReference type="GeneID" id="107883087"/>
<organism evidence="1 2">
    <name type="scientific">Acyrthosiphon pisum</name>
    <name type="common">Pea aphid</name>
    <dbReference type="NCBI Taxonomy" id="7029"/>
    <lineage>
        <taxon>Eukaryota</taxon>
        <taxon>Metazoa</taxon>
        <taxon>Ecdysozoa</taxon>
        <taxon>Arthropoda</taxon>
        <taxon>Hexapoda</taxon>
        <taxon>Insecta</taxon>
        <taxon>Pterygota</taxon>
        <taxon>Neoptera</taxon>
        <taxon>Paraneoptera</taxon>
        <taxon>Hemiptera</taxon>
        <taxon>Sternorrhyncha</taxon>
        <taxon>Aphidomorpha</taxon>
        <taxon>Aphidoidea</taxon>
        <taxon>Aphididae</taxon>
        <taxon>Macrosiphini</taxon>
        <taxon>Acyrthosiphon</taxon>
    </lineage>
</organism>